<dbReference type="Proteomes" id="UP000524450">
    <property type="component" value="Unassembled WGS sequence"/>
</dbReference>
<organism evidence="2 3">
    <name type="scientific">Variovorax guangxiensis</name>
    <dbReference type="NCBI Taxonomy" id="1775474"/>
    <lineage>
        <taxon>Bacteria</taxon>
        <taxon>Pseudomonadati</taxon>
        <taxon>Pseudomonadota</taxon>
        <taxon>Betaproteobacteria</taxon>
        <taxon>Burkholderiales</taxon>
        <taxon>Comamonadaceae</taxon>
        <taxon>Variovorax</taxon>
    </lineage>
</organism>
<dbReference type="EMBL" id="JACIFZ010000004">
    <property type="protein sequence ID" value="MBB4223095.1"/>
    <property type="molecule type" value="Genomic_DNA"/>
</dbReference>
<proteinExistence type="predicted"/>
<evidence type="ECO:0000313" key="3">
    <source>
        <dbReference type="Proteomes" id="UP000524450"/>
    </source>
</evidence>
<evidence type="ECO:0000256" key="1">
    <source>
        <dbReference type="SAM" id="MobiDB-lite"/>
    </source>
</evidence>
<evidence type="ECO:0000313" key="2">
    <source>
        <dbReference type="EMBL" id="MBB4223095.1"/>
    </source>
</evidence>
<comment type="caution">
    <text evidence="2">The sequence shown here is derived from an EMBL/GenBank/DDBJ whole genome shotgun (WGS) entry which is preliminary data.</text>
</comment>
<reference evidence="2 3" key="1">
    <citation type="submission" date="2020-08" db="EMBL/GenBank/DDBJ databases">
        <title>Genomic Encyclopedia of Type Strains, Phase IV (KMG-V): Genome sequencing to study the core and pangenomes of soil and plant-associated prokaryotes.</title>
        <authorList>
            <person name="Whitman W."/>
        </authorList>
    </citation>
    <scope>NUCLEOTIDE SEQUENCE [LARGE SCALE GENOMIC DNA]</scope>
    <source>
        <strain evidence="2 3">34/80</strain>
    </source>
</reference>
<protein>
    <submittedName>
        <fullName evidence="2">Uncharacterized protein</fullName>
    </submittedName>
</protein>
<dbReference type="AlphaFoldDB" id="A0A840FSH9"/>
<accession>A0A840FSH9</accession>
<feature type="region of interest" description="Disordered" evidence="1">
    <location>
        <begin position="253"/>
        <end position="276"/>
    </location>
</feature>
<name>A0A840FSH9_9BURK</name>
<gene>
    <name evidence="2" type="ORF">GGD71_003877</name>
</gene>
<sequence>MTWVGCFPGPGLGPAGDSLRWLCLSETLLGVCFPRPGLGPAADLLFFASPKKRRQKKGDPTVCVPSLRYGQPAVLDVGGGPQNSLHYVALKQLRPLSLLRLRSSAQPEGSDPRHRFARLWEQPGLAFALLGRGCGSRTCSHAPVLSNAHLISHTGPTTSQPQHPTVSFQALQAQSACSALVAERSDGPPVPPPLWLRRGAQRFADQGSQLSERSEFCETPRNASTAGCPFAKRRGRRQWGRLSFAYFSLAKQRKVGRPPGRVPASGSKLPEEPTAC</sequence>